<dbReference type="InterPro" id="IPR002543">
    <property type="entry name" value="FtsK_dom"/>
</dbReference>
<dbReference type="Pfam" id="PF13491">
    <property type="entry name" value="FtsK_4TM"/>
    <property type="match status" value="1"/>
</dbReference>
<name>A0A1J5DRI6_9BACT</name>
<dbReference type="GO" id="GO:0005524">
    <property type="term" value="F:ATP binding"/>
    <property type="evidence" value="ECO:0007669"/>
    <property type="project" value="UniProtKB-UniRule"/>
</dbReference>
<keyword evidence="8 13" id="KW-0067">ATP-binding</keyword>
<evidence type="ECO:0000313" key="18">
    <source>
        <dbReference type="Proteomes" id="UP000183085"/>
    </source>
</evidence>
<feature type="binding site" evidence="13">
    <location>
        <begin position="383"/>
        <end position="390"/>
    </location>
    <ligand>
        <name>ATP</name>
        <dbReference type="ChEBI" id="CHEBI:30616"/>
    </ligand>
</feature>
<dbReference type="InterPro" id="IPR027417">
    <property type="entry name" value="P-loop_NTPase"/>
</dbReference>
<keyword evidence="10" id="KW-0238">DNA-binding</keyword>
<dbReference type="Gene3D" id="3.30.980.40">
    <property type="match status" value="1"/>
</dbReference>
<evidence type="ECO:0000256" key="9">
    <source>
        <dbReference type="ARBA" id="ARBA00022989"/>
    </source>
</evidence>
<proteinExistence type="inferred from homology"/>
<feature type="compositionally biased region" description="Basic and acidic residues" evidence="14">
    <location>
        <begin position="166"/>
        <end position="200"/>
    </location>
</feature>
<evidence type="ECO:0000256" key="13">
    <source>
        <dbReference type="PROSITE-ProRule" id="PRU00289"/>
    </source>
</evidence>
<reference evidence="17 18" key="1">
    <citation type="journal article" date="2016" name="Environ. Microbiol.">
        <title>Genomic resolution of a cold subsurface aquifer community provides metabolic insights for novel microbes adapted to high CO concentrations.</title>
        <authorList>
            <person name="Probst A.J."/>
            <person name="Castelle C.J."/>
            <person name="Singh A."/>
            <person name="Brown C.T."/>
            <person name="Anantharaman K."/>
            <person name="Sharon I."/>
            <person name="Hug L.A."/>
            <person name="Burstein D."/>
            <person name="Emerson J.B."/>
            <person name="Thomas B.C."/>
            <person name="Banfield J.F."/>
        </authorList>
    </citation>
    <scope>NUCLEOTIDE SEQUENCE [LARGE SCALE GENOMIC DNA]</scope>
    <source>
        <strain evidence="17">CG2_30_40_21</strain>
    </source>
</reference>
<evidence type="ECO:0000256" key="8">
    <source>
        <dbReference type="ARBA" id="ARBA00022840"/>
    </source>
</evidence>
<keyword evidence="6 13" id="KW-0547">Nucleotide-binding</keyword>
<keyword evidence="9 15" id="KW-1133">Transmembrane helix</keyword>
<dbReference type="InterPro" id="IPR025199">
    <property type="entry name" value="FtsK_4TM"/>
</dbReference>
<dbReference type="GO" id="GO:0051301">
    <property type="term" value="P:cell division"/>
    <property type="evidence" value="ECO:0007669"/>
    <property type="project" value="UniProtKB-KW"/>
</dbReference>
<keyword evidence="4" id="KW-0132">Cell division</keyword>
<dbReference type="GO" id="GO:0007059">
    <property type="term" value="P:chromosome segregation"/>
    <property type="evidence" value="ECO:0007669"/>
    <property type="project" value="UniProtKB-KW"/>
</dbReference>
<dbReference type="STRING" id="1817895.AUJ95_07225"/>
<dbReference type="InterPro" id="IPR036388">
    <property type="entry name" value="WH-like_DNA-bd_sf"/>
</dbReference>
<sequence>MLLGFSILLIFALIAPDKTGRVGEWLYEKFINPFGTGAYFIPIVISIFGWDRIKTKELRGMEGILRGMGGILLLLAISTLLSLFYLIGNIMTNGGFVGTYLGLWLANNFHYGAFIIVFTCIALGFILLTRSSAMIPFNVLKRVCVWGWGMVSAGLSKAEDEEQERIEEKSTAKHSTRERDREKIRTEKQEKEEKEEKTRDIHIPRIVMPKEIVIAPHKIIQPIEGAEKIYQLPDMSLLKDPPPASEEDLREDLLLTSKLLGETLEDFGIDAKVVQVNRGPVLTSFEVQPAAGVKVSKIVSLSDDLALVLAAPSIRIEAPIPGKQAVGIEIPNRTATMVGLKEVLLAEQFQFSSAILPLALGKDIMGNPVVTDLTKMPHMLVAGATGSGKSVCINGIIMSILYKMHPDNVKLLMIDPKMVELSVYDGIPHLRFPVITGPKEAVKCLKWLVKEMEDRYKLLAAEGARHITGYNDKLLAREENTMCYVVAIIDELADLMMVSSQECEDSIARLTQMARAVGIHLILATQRPSVDIITGVIKANFPCRVAFQVFSKIDSRTILDMNGADKLLGRGDMLFLPPGAPKPIRIQGAFLSNEEIEDVIKFIRLQGFEPHQEKFTADTLEEKQTIFDEDDLLEDVLRLAVRNEGVSTSMIQRKLKIGYNRASRLVEMLEEHNFVGPSVGIKPREVYINQEDLDRLFERR</sequence>
<evidence type="ECO:0000256" key="10">
    <source>
        <dbReference type="ARBA" id="ARBA00023125"/>
    </source>
</evidence>
<dbReference type="Pfam" id="PF17854">
    <property type="entry name" value="FtsK_alpha"/>
    <property type="match status" value="1"/>
</dbReference>
<feature type="transmembrane region" description="Helical" evidence="15">
    <location>
        <begin position="71"/>
        <end position="91"/>
    </location>
</feature>
<dbReference type="InterPro" id="IPR041027">
    <property type="entry name" value="FtsK_alpha"/>
</dbReference>
<feature type="domain" description="FtsK" evidence="16">
    <location>
        <begin position="366"/>
        <end position="556"/>
    </location>
</feature>
<evidence type="ECO:0000313" key="17">
    <source>
        <dbReference type="EMBL" id="OIP38091.1"/>
    </source>
</evidence>
<dbReference type="InterPro" id="IPR050206">
    <property type="entry name" value="FtsK/SpoIIIE/SftA"/>
</dbReference>
<feature type="transmembrane region" description="Helical" evidence="15">
    <location>
        <begin position="31"/>
        <end position="50"/>
    </location>
</feature>
<comment type="similarity">
    <text evidence="2">Belongs to the FtsK/SpoIIIE/SftA family.</text>
</comment>
<dbReference type="GO" id="GO:0005886">
    <property type="term" value="C:plasma membrane"/>
    <property type="evidence" value="ECO:0007669"/>
    <property type="project" value="UniProtKB-SubCell"/>
</dbReference>
<dbReference type="CDD" id="cd01127">
    <property type="entry name" value="TrwB_TraG_TraD_VirD4"/>
    <property type="match status" value="1"/>
</dbReference>
<evidence type="ECO:0000256" key="11">
    <source>
        <dbReference type="ARBA" id="ARBA00023136"/>
    </source>
</evidence>
<dbReference type="PANTHER" id="PTHR22683">
    <property type="entry name" value="SPORULATION PROTEIN RELATED"/>
    <property type="match status" value="1"/>
</dbReference>
<dbReference type="Pfam" id="PF09397">
    <property type="entry name" value="FtsK_gamma"/>
    <property type="match status" value="1"/>
</dbReference>
<dbReference type="SUPFAM" id="SSF46785">
    <property type="entry name" value="Winged helix' DNA-binding domain"/>
    <property type="match status" value="1"/>
</dbReference>
<comment type="caution">
    <text evidence="17">The sequence shown here is derived from an EMBL/GenBank/DDBJ whole genome shotgun (WGS) entry which is preliminary data.</text>
</comment>
<dbReference type="EMBL" id="MNYI01000188">
    <property type="protein sequence ID" value="OIP38091.1"/>
    <property type="molecule type" value="Genomic_DNA"/>
</dbReference>
<evidence type="ECO:0000256" key="6">
    <source>
        <dbReference type="ARBA" id="ARBA00022741"/>
    </source>
</evidence>
<evidence type="ECO:0000256" key="14">
    <source>
        <dbReference type="SAM" id="MobiDB-lite"/>
    </source>
</evidence>
<evidence type="ECO:0000256" key="3">
    <source>
        <dbReference type="ARBA" id="ARBA00022475"/>
    </source>
</evidence>
<dbReference type="InterPro" id="IPR036390">
    <property type="entry name" value="WH_DNA-bd_sf"/>
</dbReference>
<feature type="transmembrane region" description="Helical" evidence="15">
    <location>
        <begin position="111"/>
        <end position="128"/>
    </location>
</feature>
<dbReference type="Proteomes" id="UP000183085">
    <property type="component" value="Unassembled WGS sequence"/>
</dbReference>
<evidence type="ECO:0000259" key="16">
    <source>
        <dbReference type="PROSITE" id="PS50901"/>
    </source>
</evidence>
<evidence type="ECO:0000256" key="1">
    <source>
        <dbReference type="ARBA" id="ARBA00004651"/>
    </source>
</evidence>
<keyword evidence="12" id="KW-0131">Cell cycle</keyword>
<organism evidence="17 18">
    <name type="scientific">Candidatus Desantisbacteria bacterium CG2_30_40_21</name>
    <dbReference type="NCBI Taxonomy" id="1817895"/>
    <lineage>
        <taxon>Bacteria</taxon>
        <taxon>Candidatus Desantisiibacteriota</taxon>
    </lineage>
</organism>
<evidence type="ECO:0000256" key="12">
    <source>
        <dbReference type="ARBA" id="ARBA00023306"/>
    </source>
</evidence>
<dbReference type="Pfam" id="PF01580">
    <property type="entry name" value="FtsK_SpoIIIE"/>
    <property type="match status" value="1"/>
</dbReference>
<dbReference type="SUPFAM" id="SSF52540">
    <property type="entry name" value="P-loop containing nucleoside triphosphate hydrolases"/>
    <property type="match status" value="1"/>
</dbReference>
<evidence type="ECO:0000256" key="2">
    <source>
        <dbReference type="ARBA" id="ARBA00006474"/>
    </source>
</evidence>
<feature type="region of interest" description="Disordered" evidence="14">
    <location>
        <begin position="159"/>
        <end position="200"/>
    </location>
</feature>
<protein>
    <recommendedName>
        <fullName evidence="16">FtsK domain-containing protein</fullName>
    </recommendedName>
</protein>
<keyword evidence="7" id="KW-0159">Chromosome partition</keyword>
<dbReference type="PANTHER" id="PTHR22683:SF41">
    <property type="entry name" value="DNA TRANSLOCASE FTSK"/>
    <property type="match status" value="1"/>
</dbReference>
<dbReference type="Gene3D" id="3.40.50.300">
    <property type="entry name" value="P-loop containing nucleotide triphosphate hydrolases"/>
    <property type="match status" value="1"/>
</dbReference>
<evidence type="ECO:0000256" key="5">
    <source>
        <dbReference type="ARBA" id="ARBA00022692"/>
    </source>
</evidence>
<keyword evidence="3" id="KW-1003">Cell membrane</keyword>
<keyword evidence="11 15" id="KW-0472">Membrane</keyword>
<dbReference type="InterPro" id="IPR018541">
    <property type="entry name" value="Ftsk_gamma"/>
</dbReference>
<evidence type="ECO:0000256" key="7">
    <source>
        <dbReference type="ARBA" id="ARBA00022829"/>
    </source>
</evidence>
<evidence type="ECO:0000256" key="4">
    <source>
        <dbReference type="ARBA" id="ARBA00022618"/>
    </source>
</evidence>
<dbReference type="Gene3D" id="1.10.10.10">
    <property type="entry name" value="Winged helix-like DNA-binding domain superfamily/Winged helix DNA-binding domain"/>
    <property type="match status" value="1"/>
</dbReference>
<comment type="subcellular location">
    <subcellularLocation>
        <location evidence="1">Cell membrane</location>
        <topology evidence="1">Multi-pass membrane protein</topology>
    </subcellularLocation>
</comment>
<dbReference type="PROSITE" id="PS50901">
    <property type="entry name" value="FTSK"/>
    <property type="match status" value="1"/>
</dbReference>
<keyword evidence="5 15" id="KW-0812">Transmembrane</keyword>
<gene>
    <name evidence="17" type="ORF">AUJ95_07225</name>
</gene>
<evidence type="ECO:0000256" key="15">
    <source>
        <dbReference type="SAM" id="Phobius"/>
    </source>
</evidence>
<dbReference type="GO" id="GO:0003677">
    <property type="term" value="F:DNA binding"/>
    <property type="evidence" value="ECO:0007669"/>
    <property type="project" value="UniProtKB-KW"/>
</dbReference>
<accession>A0A1J5DRI6</accession>
<dbReference type="AlphaFoldDB" id="A0A1J5DRI6"/>
<dbReference type="SMART" id="SM00843">
    <property type="entry name" value="Ftsk_gamma"/>
    <property type="match status" value="1"/>
</dbReference>